<evidence type="ECO:0000256" key="1">
    <source>
        <dbReference type="ARBA" id="ARBA00004141"/>
    </source>
</evidence>
<feature type="transmembrane region" description="Helical" evidence="6">
    <location>
        <begin position="157"/>
        <end position="187"/>
    </location>
</feature>
<evidence type="ECO:0000256" key="2">
    <source>
        <dbReference type="ARBA" id="ARBA00006143"/>
    </source>
</evidence>
<keyword evidence="4 6" id="KW-1133">Transmembrane helix</keyword>
<comment type="similarity">
    <text evidence="2">Belongs to the DsbD family.</text>
</comment>
<dbReference type="EMBL" id="UOEI01000281">
    <property type="protein sequence ID" value="VAW00320.1"/>
    <property type="molecule type" value="Genomic_DNA"/>
</dbReference>
<dbReference type="GO" id="GO:0017004">
    <property type="term" value="P:cytochrome complex assembly"/>
    <property type="evidence" value="ECO:0007669"/>
    <property type="project" value="InterPro"/>
</dbReference>
<sequence length="278" mass="29332">MVATDGAGSDRRSAVVCGGSTASFRSEAETVQVSIIAALFAGAASFLSPCVLPLLPGYISLMSGYDMNELAEGNVSMRRVTGRTALFVLGFTVVFVALGATATSLSSFLSQSIFTILAGWMIILMGLFIAVSAVWSPRWMMPMMRERRIDASGARKLGNFGLPLMGGAFAFGWTPCIGPFLGIALLLGASTDTVGQGMIVLFFYSVGLGVPFLLTSLLMTKAFAAFGWIKRYLKIISVVSGLALVLFGVLMVTGQITQLSSFFANLLVRLGLEGLASV</sequence>
<evidence type="ECO:0000256" key="3">
    <source>
        <dbReference type="ARBA" id="ARBA00022692"/>
    </source>
</evidence>
<dbReference type="PANTHER" id="PTHR31272:SF4">
    <property type="entry name" value="CYTOCHROME C-TYPE BIOGENESIS PROTEIN HI_1454-RELATED"/>
    <property type="match status" value="1"/>
</dbReference>
<accession>A0A3B0S7R0</accession>
<feature type="transmembrane region" description="Helical" evidence="6">
    <location>
        <begin position="199"/>
        <end position="220"/>
    </location>
</feature>
<feature type="transmembrane region" description="Helical" evidence="6">
    <location>
        <begin position="80"/>
        <end position="101"/>
    </location>
</feature>
<dbReference type="Pfam" id="PF02683">
    <property type="entry name" value="DsbD_TM"/>
    <property type="match status" value="1"/>
</dbReference>
<reference evidence="8" key="1">
    <citation type="submission" date="2018-06" db="EMBL/GenBank/DDBJ databases">
        <authorList>
            <person name="Zhirakovskaya E."/>
        </authorList>
    </citation>
    <scope>NUCLEOTIDE SEQUENCE</scope>
</reference>
<organism evidence="8">
    <name type="scientific">hydrothermal vent metagenome</name>
    <dbReference type="NCBI Taxonomy" id="652676"/>
    <lineage>
        <taxon>unclassified sequences</taxon>
        <taxon>metagenomes</taxon>
        <taxon>ecological metagenomes</taxon>
    </lineage>
</organism>
<protein>
    <submittedName>
        <fullName evidence="8">Cytochrome c-type biogenesis protein CcdA (DsbD analog)</fullName>
    </submittedName>
</protein>
<feature type="transmembrane region" description="Helical" evidence="6">
    <location>
        <begin position="35"/>
        <end position="59"/>
    </location>
</feature>
<proteinExistence type="inferred from homology"/>
<evidence type="ECO:0000256" key="5">
    <source>
        <dbReference type="ARBA" id="ARBA00023136"/>
    </source>
</evidence>
<keyword evidence="3 6" id="KW-0812">Transmembrane</keyword>
<evidence type="ECO:0000256" key="6">
    <source>
        <dbReference type="SAM" id="Phobius"/>
    </source>
</evidence>
<gene>
    <name evidence="8" type="ORF">MNBD_ACTINO01-699</name>
</gene>
<keyword evidence="5 6" id="KW-0472">Membrane</keyword>
<feature type="domain" description="Cytochrome C biogenesis protein transmembrane" evidence="7">
    <location>
        <begin position="35"/>
        <end position="245"/>
    </location>
</feature>
<comment type="subcellular location">
    <subcellularLocation>
        <location evidence="1">Membrane</location>
        <topology evidence="1">Multi-pass membrane protein</topology>
    </subcellularLocation>
</comment>
<name>A0A3B0S7R0_9ZZZZ</name>
<evidence type="ECO:0000256" key="4">
    <source>
        <dbReference type="ARBA" id="ARBA00022989"/>
    </source>
</evidence>
<feature type="transmembrane region" description="Helical" evidence="6">
    <location>
        <begin position="232"/>
        <end position="252"/>
    </location>
</feature>
<dbReference type="GO" id="GO:0016020">
    <property type="term" value="C:membrane"/>
    <property type="evidence" value="ECO:0007669"/>
    <property type="project" value="UniProtKB-SubCell"/>
</dbReference>
<evidence type="ECO:0000259" key="7">
    <source>
        <dbReference type="Pfam" id="PF02683"/>
    </source>
</evidence>
<dbReference type="InterPro" id="IPR003834">
    <property type="entry name" value="Cyt_c_assmbl_TM_dom"/>
</dbReference>
<dbReference type="PANTHER" id="PTHR31272">
    <property type="entry name" value="CYTOCHROME C-TYPE BIOGENESIS PROTEIN HI_1454-RELATED"/>
    <property type="match status" value="1"/>
</dbReference>
<dbReference type="InterPro" id="IPR051790">
    <property type="entry name" value="Cytochrome_c-biogenesis_DsbD"/>
</dbReference>
<dbReference type="AlphaFoldDB" id="A0A3B0S7R0"/>
<feature type="transmembrane region" description="Helical" evidence="6">
    <location>
        <begin position="113"/>
        <end position="136"/>
    </location>
</feature>
<evidence type="ECO:0000313" key="8">
    <source>
        <dbReference type="EMBL" id="VAW00320.1"/>
    </source>
</evidence>